<dbReference type="Gene3D" id="2.70.100.10">
    <property type="entry name" value="Glycoside hydrolase, family 7, domain"/>
    <property type="match status" value="1"/>
</dbReference>
<keyword evidence="6" id="KW-0119">Carbohydrate metabolism</keyword>
<keyword evidence="8 9" id="KW-0624">Polysaccharide degradation</keyword>
<feature type="chain" id="PRO_5034558794" description="Glucanase" evidence="10">
    <location>
        <begin position="19"/>
        <end position="418"/>
    </location>
</feature>
<evidence type="ECO:0000256" key="5">
    <source>
        <dbReference type="ARBA" id="ARBA00023180"/>
    </source>
</evidence>
<keyword evidence="4 9" id="KW-0136">Cellulose degradation</keyword>
<dbReference type="GO" id="GO:0008810">
    <property type="term" value="F:cellulase activity"/>
    <property type="evidence" value="ECO:0007669"/>
    <property type="project" value="UniProtKB-EC"/>
</dbReference>
<dbReference type="AlphaFoldDB" id="A0A8H7W8W4"/>
<evidence type="ECO:0000256" key="1">
    <source>
        <dbReference type="ARBA" id="ARBA00000966"/>
    </source>
</evidence>
<evidence type="ECO:0000256" key="3">
    <source>
        <dbReference type="ARBA" id="ARBA00022801"/>
    </source>
</evidence>
<sequence length="418" mass="44608">MATITLILAPLLLSLASALTPGPNPEVHPKLTTWKCTKAGGCTPQNSVIVLDQLAHPVYQVDAPTLNCGTWGNAPNATVCPDEATCAKNCIVDGISDYEKYGIKTEGGSLVMNQLDKDGRVVSPRAYLLNQEGDKYEMLKLSGGELSFDVDSSKLPCGMNGALYLSEMEEDGGKSELNPTGASYGGGYCDAQCYTLPFINGVANIDAKGSCCNEMDIWEANAEATSIAPHTCNQTSLYKCTPDECAFDGVCDKWGCSYNPYAQGNKDYYGRGMTVDTNRPFTVVTQFPEVNGTMTEIRRLYVQDGKVIKNAAVNTTGVPGIDFMNDADLCGKPGVAARYIDLGGTAGMGKALGRGMVLIFSVWWDEGGFMNWLDSGNTGPCNATEGDPKVVLQVEPNPAVTWSNVKWGEIGSTYTGTA</sequence>
<dbReference type="SUPFAM" id="SSF49899">
    <property type="entry name" value="Concanavalin A-like lectins/glucanases"/>
    <property type="match status" value="1"/>
</dbReference>
<name>A0A8H7W8W4_9HELO</name>
<dbReference type="InterPro" id="IPR013320">
    <property type="entry name" value="ConA-like_dom_sf"/>
</dbReference>
<keyword evidence="5" id="KW-0325">Glycoprotein</keyword>
<keyword evidence="10" id="KW-0732">Signal</keyword>
<dbReference type="InterPro" id="IPR037019">
    <property type="entry name" value="Glyco_hydro_7_sf"/>
</dbReference>
<evidence type="ECO:0000256" key="8">
    <source>
        <dbReference type="ARBA" id="ARBA00023326"/>
    </source>
</evidence>
<feature type="signal peptide" evidence="10">
    <location>
        <begin position="1"/>
        <end position="18"/>
    </location>
</feature>
<evidence type="ECO:0000256" key="7">
    <source>
        <dbReference type="ARBA" id="ARBA00023295"/>
    </source>
</evidence>
<dbReference type="GO" id="GO:0030245">
    <property type="term" value="P:cellulose catabolic process"/>
    <property type="evidence" value="ECO:0007669"/>
    <property type="project" value="UniProtKB-KW"/>
</dbReference>
<accession>A0A8H7W8W4</accession>
<dbReference type="PRINTS" id="PR00734">
    <property type="entry name" value="GLHYDRLASE7"/>
</dbReference>
<proteinExistence type="inferred from homology"/>
<comment type="catalytic activity">
    <reaction evidence="1">
        <text>Endohydrolysis of (1-&gt;4)-beta-D-glucosidic linkages in cellulose, lichenin and cereal beta-D-glucans.</text>
        <dbReference type="EC" id="3.2.1.4"/>
    </reaction>
</comment>
<dbReference type="EMBL" id="JAFJYH010000180">
    <property type="protein sequence ID" value="KAG4416608.1"/>
    <property type="molecule type" value="Genomic_DNA"/>
</dbReference>
<dbReference type="InterPro" id="IPR001722">
    <property type="entry name" value="Glyco_hydro_7"/>
</dbReference>
<keyword evidence="7 9" id="KW-0326">Glycosidase</keyword>
<evidence type="ECO:0000313" key="12">
    <source>
        <dbReference type="Proteomes" id="UP000664132"/>
    </source>
</evidence>
<protein>
    <recommendedName>
        <fullName evidence="9">Glucanase</fullName>
        <ecNumber evidence="9">3.2.1.-</ecNumber>
    </recommendedName>
</protein>
<evidence type="ECO:0000256" key="2">
    <source>
        <dbReference type="ARBA" id="ARBA00006044"/>
    </source>
</evidence>
<evidence type="ECO:0000256" key="6">
    <source>
        <dbReference type="ARBA" id="ARBA00023277"/>
    </source>
</evidence>
<evidence type="ECO:0000256" key="10">
    <source>
        <dbReference type="SAM" id="SignalP"/>
    </source>
</evidence>
<comment type="similarity">
    <text evidence="2 9">Belongs to the glycosyl hydrolase 7 (cellulase C) family.</text>
</comment>
<gene>
    <name evidence="11" type="ORF">IFR04_010251</name>
</gene>
<evidence type="ECO:0000313" key="11">
    <source>
        <dbReference type="EMBL" id="KAG4416608.1"/>
    </source>
</evidence>
<dbReference type="Proteomes" id="UP000664132">
    <property type="component" value="Unassembled WGS sequence"/>
</dbReference>
<dbReference type="OrthoDB" id="412382at2759"/>
<comment type="caution">
    <text evidence="11">The sequence shown here is derived from an EMBL/GenBank/DDBJ whole genome shotgun (WGS) entry which is preliminary data.</text>
</comment>
<keyword evidence="12" id="KW-1185">Reference proteome</keyword>
<dbReference type="PANTHER" id="PTHR33753:SF1">
    <property type="entry name" value="ENDO-BETA-1,4-GLUCANASE CELB"/>
    <property type="match status" value="1"/>
</dbReference>
<keyword evidence="3 9" id="KW-0378">Hydrolase</keyword>
<dbReference type="Pfam" id="PF00840">
    <property type="entry name" value="Glyco_hydro_7"/>
    <property type="match status" value="1"/>
</dbReference>
<dbReference type="PANTHER" id="PTHR33753">
    <property type="entry name" value="1,4-BETA-D-GLUCAN CELLOBIOHYDROLASE B"/>
    <property type="match status" value="1"/>
</dbReference>
<reference evidence="11" key="1">
    <citation type="submission" date="2021-02" db="EMBL/GenBank/DDBJ databases">
        <title>Genome sequence Cadophora malorum strain M34.</title>
        <authorList>
            <person name="Stefanovic E."/>
            <person name="Vu D."/>
            <person name="Scully C."/>
            <person name="Dijksterhuis J."/>
            <person name="Roader J."/>
            <person name="Houbraken J."/>
        </authorList>
    </citation>
    <scope>NUCLEOTIDE SEQUENCE</scope>
    <source>
        <strain evidence="11">M34</strain>
    </source>
</reference>
<dbReference type="CDD" id="cd07999">
    <property type="entry name" value="GH7_CBH_EG"/>
    <property type="match status" value="1"/>
</dbReference>
<organism evidence="11 12">
    <name type="scientific">Cadophora malorum</name>
    <dbReference type="NCBI Taxonomy" id="108018"/>
    <lineage>
        <taxon>Eukaryota</taxon>
        <taxon>Fungi</taxon>
        <taxon>Dikarya</taxon>
        <taxon>Ascomycota</taxon>
        <taxon>Pezizomycotina</taxon>
        <taxon>Leotiomycetes</taxon>
        <taxon>Helotiales</taxon>
        <taxon>Ploettnerulaceae</taxon>
        <taxon>Cadophora</taxon>
    </lineage>
</organism>
<evidence type="ECO:0000256" key="4">
    <source>
        <dbReference type="ARBA" id="ARBA00023001"/>
    </source>
</evidence>
<evidence type="ECO:0000256" key="9">
    <source>
        <dbReference type="RuleBase" id="RU361164"/>
    </source>
</evidence>
<dbReference type="EC" id="3.2.1.-" evidence="9"/>